<dbReference type="EMBL" id="JAWDGP010001483">
    <property type="protein sequence ID" value="KAK3791143.1"/>
    <property type="molecule type" value="Genomic_DNA"/>
</dbReference>
<gene>
    <name evidence="1" type="ORF">RRG08_024999</name>
</gene>
<accession>A0AAE1E354</accession>
<organism evidence="1 2">
    <name type="scientific">Elysia crispata</name>
    <name type="common">lettuce slug</name>
    <dbReference type="NCBI Taxonomy" id="231223"/>
    <lineage>
        <taxon>Eukaryota</taxon>
        <taxon>Metazoa</taxon>
        <taxon>Spiralia</taxon>
        <taxon>Lophotrochozoa</taxon>
        <taxon>Mollusca</taxon>
        <taxon>Gastropoda</taxon>
        <taxon>Heterobranchia</taxon>
        <taxon>Euthyneura</taxon>
        <taxon>Panpulmonata</taxon>
        <taxon>Sacoglossa</taxon>
        <taxon>Placobranchoidea</taxon>
        <taxon>Plakobranchidae</taxon>
        <taxon>Elysia</taxon>
    </lineage>
</organism>
<evidence type="ECO:0000313" key="2">
    <source>
        <dbReference type="Proteomes" id="UP001283361"/>
    </source>
</evidence>
<proteinExistence type="predicted"/>
<keyword evidence="2" id="KW-1185">Reference proteome</keyword>
<comment type="caution">
    <text evidence="1">The sequence shown here is derived from an EMBL/GenBank/DDBJ whole genome shotgun (WGS) entry which is preliminary data.</text>
</comment>
<dbReference type="Proteomes" id="UP001283361">
    <property type="component" value="Unassembled WGS sequence"/>
</dbReference>
<name>A0AAE1E354_9GAST</name>
<sequence>MENELWPRLVWSLSSQADSSASRSPQPLRLQDDLRRHYSWALELSSEVLGVWQSNINKGKWQRLPAPICEAIRGLANVPRQDQAVQPCHSSLTAAPNENRAELLGLQEPNLGPAGCPGS</sequence>
<reference evidence="1" key="1">
    <citation type="journal article" date="2023" name="G3 (Bethesda)">
        <title>A reference genome for the long-term kleptoplast-retaining sea slug Elysia crispata morphotype clarki.</title>
        <authorList>
            <person name="Eastman K.E."/>
            <person name="Pendleton A.L."/>
            <person name="Shaikh M.A."/>
            <person name="Suttiyut T."/>
            <person name="Ogas R."/>
            <person name="Tomko P."/>
            <person name="Gavelis G."/>
            <person name="Widhalm J.R."/>
            <person name="Wisecaver J.H."/>
        </authorList>
    </citation>
    <scope>NUCLEOTIDE SEQUENCE</scope>
    <source>
        <strain evidence="1">ECLA1</strain>
    </source>
</reference>
<evidence type="ECO:0000313" key="1">
    <source>
        <dbReference type="EMBL" id="KAK3791143.1"/>
    </source>
</evidence>
<protein>
    <submittedName>
        <fullName evidence="1">Uncharacterized protein</fullName>
    </submittedName>
</protein>
<dbReference type="AlphaFoldDB" id="A0AAE1E354"/>